<feature type="compositionally biased region" description="Gly residues" evidence="1">
    <location>
        <begin position="62"/>
        <end position="116"/>
    </location>
</feature>
<feature type="compositionally biased region" description="Basic and acidic residues" evidence="1">
    <location>
        <begin position="141"/>
        <end position="151"/>
    </location>
</feature>
<keyword evidence="3" id="KW-1185">Reference proteome</keyword>
<dbReference type="EMBL" id="JH688341">
    <property type="protein sequence ID" value="EJD33251.1"/>
    <property type="molecule type" value="Genomic_DNA"/>
</dbReference>
<dbReference type="InterPro" id="IPR021109">
    <property type="entry name" value="Peptidase_aspartic_dom_sf"/>
</dbReference>
<name>J0LA25_AURST</name>
<accession>J0LA25</accession>
<dbReference type="Gene3D" id="2.40.70.10">
    <property type="entry name" value="Acid Proteases"/>
    <property type="match status" value="1"/>
</dbReference>
<feature type="non-terminal residue" evidence="2">
    <location>
        <position position="970"/>
    </location>
</feature>
<feature type="compositionally biased region" description="Pro residues" evidence="1">
    <location>
        <begin position="117"/>
        <end position="129"/>
    </location>
</feature>
<feature type="region of interest" description="Disordered" evidence="1">
    <location>
        <begin position="660"/>
        <end position="696"/>
    </location>
</feature>
<dbReference type="Proteomes" id="UP000006514">
    <property type="component" value="Unassembled WGS sequence"/>
</dbReference>
<reference evidence="3" key="1">
    <citation type="journal article" date="2012" name="Science">
        <title>The Paleozoic origin of enzymatic lignin decomposition reconstructed from 31 fungal genomes.</title>
        <authorList>
            <person name="Floudas D."/>
            <person name="Binder M."/>
            <person name="Riley R."/>
            <person name="Barry K."/>
            <person name="Blanchette R.A."/>
            <person name="Henrissat B."/>
            <person name="Martinez A.T."/>
            <person name="Otillar R."/>
            <person name="Spatafora J.W."/>
            <person name="Yadav J.S."/>
            <person name="Aerts A."/>
            <person name="Benoit I."/>
            <person name="Boyd A."/>
            <person name="Carlson A."/>
            <person name="Copeland A."/>
            <person name="Coutinho P.M."/>
            <person name="de Vries R.P."/>
            <person name="Ferreira P."/>
            <person name="Findley K."/>
            <person name="Foster B."/>
            <person name="Gaskell J."/>
            <person name="Glotzer D."/>
            <person name="Gorecki P."/>
            <person name="Heitman J."/>
            <person name="Hesse C."/>
            <person name="Hori C."/>
            <person name="Igarashi K."/>
            <person name="Jurgens J.A."/>
            <person name="Kallen N."/>
            <person name="Kersten P."/>
            <person name="Kohler A."/>
            <person name="Kuees U."/>
            <person name="Kumar T.K.A."/>
            <person name="Kuo A."/>
            <person name="LaButti K."/>
            <person name="Larrondo L.F."/>
            <person name="Lindquist E."/>
            <person name="Ling A."/>
            <person name="Lombard V."/>
            <person name="Lucas S."/>
            <person name="Lundell T."/>
            <person name="Martin R."/>
            <person name="McLaughlin D.J."/>
            <person name="Morgenstern I."/>
            <person name="Morin E."/>
            <person name="Murat C."/>
            <person name="Nagy L.G."/>
            <person name="Nolan M."/>
            <person name="Ohm R.A."/>
            <person name="Patyshakuliyeva A."/>
            <person name="Rokas A."/>
            <person name="Ruiz-Duenas F.J."/>
            <person name="Sabat G."/>
            <person name="Salamov A."/>
            <person name="Samejima M."/>
            <person name="Schmutz J."/>
            <person name="Slot J.C."/>
            <person name="St John F."/>
            <person name="Stenlid J."/>
            <person name="Sun H."/>
            <person name="Sun S."/>
            <person name="Syed K."/>
            <person name="Tsang A."/>
            <person name="Wiebenga A."/>
            <person name="Young D."/>
            <person name="Pisabarro A."/>
            <person name="Eastwood D.C."/>
            <person name="Martin F."/>
            <person name="Cullen D."/>
            <person name="Grigoriev I.V."/>
            <person name="Hibbett D.S."/>
        </authorList>
    </citation>
    <scope>NUCLEOTIDE SEQUENCE [LARGE SCALE GENOMIC DNA]</scope>
    <source>
        <strain evidence="3">TFB10046</strain>
    </source>
</reference>
<sequence>MPPLAPRGVLDYTPAPAPEAPTPGPPRHGSYSHGYPPNAPPRESYGARPMNSSTGAAPQHSYGGGRGGAPPVGPPAGGQGGHGGNHGGGGNGGNGGGSGGNGGGNGGGYGGGGGGQPPAPPGRGPPGPPGGGGNPGGVGPDEPRFDTKFKADALPSWDGNKRTAVDYFAQLRRWAELGGQIPAQIGKLAPTRFTKAALDWWDNISEEWREYYGQNVNTLIYGIRYAYLSEAWGRALVDYFHSMTFRQPRHERETPAEFVTRRAVLCKALWDSDERRKVIQILARAPVEWLAVLNEHSIPNVHELFIRATELEQQLTAAVSSSSDIKKLVKEQLEDLLGRKSSHRQYVKRQPVDDPSRPGLKLAPPARAYAAWDVGVDDPESLLEPLESSGGHGGSDKVGIGSDGALAGDFSSVVNLIEVFLADKSKKFAKPKTYPFARDPHSSSNPPPSACRACGGPHWNRECRHFEEFEARMKKGSTAFVAEYGVPEEEDLLYNVAYAAYRHGLNITTSAAYDSCDDVESLLSTQGYDKSWTGDLASLLSELDWNSDRGVSTPSRPRASMEEVPDEWFATYGKAPKLDPSDRAILRETDSLDDDDLIDFETLANAPPAIDLLGLYALSEAGLPSPVSESYREPRLVEVRDEWDDWFAASPKLPPTGAILLANDDESSDSGSGDTGGLEEYCDKENESSDPSDGSVEVLERPADAFVADLMTFSPPPSPVPVPEELDEQLDENGITVIPDAFQIWYASSRKATRALLEEGGDGFFETSQRAILASAMSASVTLPPPVVREYHVKPRRQPPPGHSSVGVSVLSMQGRLGAMDELIITLRLDSGASISLIAESYLKRMRHPPKMHTGLKISLAQLTDKSPRIKGYVNMPVRVTAIDGTILVFEAELYVVPDMTVEVLLGEDFQLNHELNVLRDVELGTKVLVGKTDYAFEASSEVGPRNKDLEFDISFARSLKVIPERVPSF</sequence>
<proteinExistence type="predicted"/>
<dbReference type="OrthoDB" id="3062456at2759"/>
<evidence type="ECO:0000256" key="1">
    <source>
        <dbReference type="SAM" id="MobiDB-lite"/>
    </source>
</evidence>
<dbReference type="AlphaFoldDB" id="J0LA25"/>
<organism evidence="2 3">
    <name type="scientific">Auricularia subglabra (strain TFB-10046 / SS5)</name>
    <name type="common">White-rot fungus</name>
    <name type="synonym">Auricularia delicata (strain TFB10046)</name>
    <dbReference type="NCBI Taxonomy" id="717982"/>
    <lineage>
        <taxon>Eukaryota</taxon>
        <taxon>Fungi</taxon>
        <taxon>Dikarya</taxon>
        <taxon>Basidiomycota</taxon>
        <taxon>Agaricomycotina</taxon>
        <taxon>Agaricomycetes</taxon>
        <taxon>Auriculariales</taxon>
        <taxon>Auriculariaceae</taxon>
        <taxon>Auricularia</taxon>
    </lineage>
</organism>
<dbReference type="InParanoid" id="J0LA25"/>
<feature type="compositionally biased region" description="Gly residues" evidence="1">
    <location>
        <begin position="130"/>
        <end position="139"/>
    </location>
</feature>
<evidence type="ECO:0000313" key="2">
    <source>
        <dbReference type="EMBL" id="EJD33251.1"/>
    </source>
</evidence>
<feature type="region of interest" description="Disordered" evidence="1">
    <location>
        <begin position="1"/>
        <end position="156"/>
    </location>
</feature>
<protein>
    <recommendedName>
        <fullName evidence="4">Peptidase A2 domain-containing protein</fullName>
    </recommendedName>
</protein>
<dbReference type="eggNOG" id="ENOG502SN1A">
    <property type="taxonomic scope" value="Eukaryota"/>
</dbReference>
<dbReference type="CDD" id="cd00303">
    <property type="entry name" value="retropepsin_like"/>
    <property type="match status" value="1"/>
</dbReference>
<dbReference type="KEGG" id="adl:AURDEDRAFT_177673"/>
<evidence type="ECO:0000313" key="3">
    <source>
        <dbReference type="Proteomes" id="UP000006514"/>
    </source>
</evidence>
<gene>
    <name evidence="2" type="ORF">AURDEDRAFT_177673</name>
</gene>
<evidence type="ECO:0008006" key="4">
    <source>
        <dbReference type="Google" id="ProtNLM"/>
    </source>
</evidence>
<feature type="compositionally biased region" description="Pro residues" evidence="1">
    <location>
        <begin position="15"/>
        <end position="26"/>
    </location>
</feature>